<feature type="compositionally biased region" description="Low complexity" evidence="1">
    <location>
        <begin position="586"/>
        <end position="597"/>
    </location>
</feature>
<dbReference type="InterPro" id="IPR001251">
    <property type="entry name" value="CRAL-TRIO_dom"/>
</dbReference>
<protein>
    <recommendedName>
        <fullName evidence="2">CRAL-TRIO domain-containing protein</fullName>
    </recommendedName>
</protein>
<dbReference type="Proteomes" id="UP000319257">
    <property type="component" value="Unassembled WGS sequence"/>
</dbReference>
<dbReference type="OrthoDB" id="43460at2759"/>
<feature type="compositionally biased region" description="Low complexity" evidence="1">
    <location>
        <begin position="605"/>
        <end position="614"/>
    </location>
</feature>
<dbReference type="STRING" id="1093900.A0A507BMX6"/>
<reference evidence="3 4" key="1">
    <citation type="submission" date="2019-06" db="EMBL/GenBank/DDBJ databases">
        <title>Draft genome sequence of the filamentous fungus Phialemoniopsis curvata isolated from diesel fuel.</title>
        <authorList>
            <person name="Varaljay V.A."/>
            <person name="Lyon W.J."/>
            <person name="Crouch A.L."/>
            <person name="Drake C.E."/>
            <person name="Hollomon J.M."/>
            <person name="Nadeau L.J."/>
            <person name="Nunn H.S."/>
            <person name="Stevenson B.S."/>
            <person name="Bojanowski C.L."/>
            <person name="Crookes-Goodson W.J."/>
        </authorList>
    </citation>
    <scope>NUCLEOTIDE SEQUENCE [LARGE SCALE GENOMIC DNA]</scope>
    <source>
        <strain evidence="3 4">D216</strain>
    </source>
</reference>
<dbReference type="Pfam" id="PF03765">
    <property type="entry name" value="CRAL_TRIO_N"/>
    <property type="match status" value="1"/>
</dbReference>
<evidence type="ECO:0000256" key="1">
    <source>
        <dbReference type="SAM" id="MobiDB-lite"/>
    </source>
</evidence>
<dbReference type="PANTHER" id="PTHR46590:SF1">
    <property type="entry name" value="PHOSPHATIDYLINOSITOL TRANSFER PROTEIN CSR1"/>
    <property type="match status" value="1"/>
</dbReference>
<accession>A0A507BMX6</accession>
<feature type="region of interest" description="Disordered" evidence="1">
    <location>
        <begin position="145"/>
        <end position="215"/>
    </location>
</feature>
<dbReference type="InterPro" id="IPR036865">
    <property type="entry name" value="CRAL-TRIO_dom_sf"/>
</dbReference>
<dbReference type="Gene3D" id="3.40.525.10">
    <property type="entry name" value="CRAL-TRIO lipid binding domain"/>
    <property type="match status" value="1"/>
</dbReference>
<feature type="domain" description="CRAL-TRIO" evidence="2">
    <location>
        <begin position="325"/>
        <end position="491"/>
    </location>
</feature>
<dbReference type="InterPro" id="IPR052432">
    <property type="entry name" value="PITP/CRAL-TRIO"/>
</dbReference>
<dbReference type="SUPFAM" id="SSF46938">
    <property type="entry name" value="CRAL/TRIO N-terminal domain"/>
    <property type="match status" value="1"/>
</dbReference>
<dbReference type="SMART" id="SM00516">
    <property type="entry name" value="SEC14"/>
    <property type="match status" value="1"/>
</dbReference>
<dbReference type="PROSITE" id="PS50191">
    <property type="entry name" value="CRAL_TRIO"/>
    <property type="match status" value="1"/>
</dbReference>
<proteinExistence type="predicted"/>
<dbReference type="SUPFAM" id="SSF52087">
    <property type="entry name" value="CRAL/TRIO domain"/>
    <property type="match status" value="1"/>
</dbReference>
<gene>
    <name evidence="3" type="ORF">E0L32_002637</name>
</gene>
<feature type="region of interest" description="Disordered" evidence="1">
    <location>
        <begin position="585"/>
        <end position="614"/>
    </location>
</feature>
<dbReference type="FunCoup" id="A0A507BMX6">
    <property type="interactions" value="168"/>
</dbReference>
<dbReference type="SMART" id="SM01100">
    <property type="entry name" value="CRAL_TRIO_N"/>
    <property type="match status" value="1"/>
</dbReference>
<dbReference type="InterPro" id="IPR011074">
    <property type="entry name" value="CRAL/TRIO_N_dom"/>
</dbReference>
<dbReference type="PANTHER" id="PTHR46590">
    <property type="entry name" value="PHOSPHATIDYLINOSITOL TRANSFER PROTEIN CSR1-RELATED"/>
    <property type="match status" value="1"/>
</dbReference>
<dbReference type="GeneID" id="41970084"/>
<dbReference type="Pfam" id="PF00650">
    <property type="entry name" value="CRAL_TRIO"/>
    <property type="match status" value="1"/>
</dbReference>
<dbReference type="InParanoid" id="A0A507BMX6"/>
<dbReference type="CDD" id="cd00170">
    <property type="entry name" value="SEC14"/>
    <property type="match status" value="1"/>
</dbReference>
<evidence type="ECO:0000313" key="3">
    <source>
        <dbReference type="EMBL" id="TPX18128.1"/>
    </source>
</evidence>
<sequence length="614" mass="67801">MRALRNLSLGSCRIATSFTYRAPTHSLVASLARDRATAAARARPNRHLSPKAIGPLHASSLSPTLLTALAAVAVLLAAVSYSAIDRPTGTVHEPETTNAALQESLAMPAEVAPGRPGNLTPEEEEKLRKLWALVFQICAVTPEDRGVNTTGAGEAETEATKDADGDRLEPAAADKTKKKRLGLFSRKGKKDADADSVTSKRSASGAITPIKESEDDKYGQTKHFFDTLASQSPESIRATIWSMVKHDHPDALVLRFLRARKWDVDKALVMLVSTMNWRAHGMHVDDDIMKNGEAAAVEGEQGTDAQAKQLGHDFMAQIRMGKSFLHGVDKSGRPICVVRVRLHKQGEQCEESLEKYTVYIIETARMVLTPPVDTAVSILASAYLGATLADHTRAQTVVFDMTSFSMANMDYTPVKFMIKCFEANYPESLGAVLVHKAPWIFQGIWKIIRGWLDPVVANKVHFTNNAKEMEEFIEPSRILKELEGGEDWEYSYVEPIPGENDKMKDTATRDKLLSEREHIYKEFEEATLRWLQEPEGDAAQAHKKQREEIAKKMHEDYWKVDPYIRARSLYDRIGMLKPNGEVDYYPAGPSPGASSSGAGPGNVEAVVTTADDVD</sequence>
<keyword evidence="4" id="KW-1185">Reference proteome</keyword>
<dbReference type="AlphaFoldDB" id="A0A507BMX6"/>
<dbReference type="InterPro" id="IPR036273">
    <property type="entry name" value="CRAL/TRIO_N_dom_sf"/>
</dbReference>
<feature type="compositionally biased region" description="Basic and acidic residues" evidence="1">
    <location>
        <begin position="158"/>
        <end position="175"/>
    </location>
</feature>
<comment type="caution">
    <text evidence="3">The sequence shown here is derived from an EMBL/GenBank/DDBJ whole genome shotgun (WGS) entry which is preliminary data.</text>
</comment>
<organism evidence="3 4">
    <name type="scientific">Thyridium curvatum</name>
    <dbReference type="NCBI Taxonomy" id="1093900"/>
    <lineage>
        <taxon>Eukaryota</taxon>
        <taxon>Fungi</taxon>
        <taxon>Dikarya</taxon>
        <taxon>Ascomycota</taxon>
        <taxon>Pezizomycotina</taxon>
        <taxon>Sordariomycetes</taxon>
        <taxon>Sordariomycetidae</taxon>
        <taxon>Thyridiales</taxon>
        <taxon>Thyridiaceae</taxon>
        <taxon>Thyridium</taxon>
    </lineage>
</organism>
<feature type="compositionally biased region" description="Basic residues" evidence="1">
    <location>
        <begin position="176"/>
        <end position="189"/>
    </location>
</feature>
<name>A0A507BMX6_9PEZI</name>
<dbReference type="EMBL" id="SKBQ01000011">
    <property type="protein sequence ID" value="TPX18128.1"/>
    <property type="molecule type" value="Genomic_DNA"/>
</dbReference>
<evidence type="ECO:0000259" key="2">
    <source>
        <dbReference type="PROSITE" id="PS50191"/>
    </source>
</evidence>
<dbReference type="RefSeq" id="XP_030999839.1">
    <property type="nucleotide sequence ID" value="XM_031136848.1"/>
</dbReference>
<evidence type="ECO:0000313" key="4">
    <source>
        <dbReference type="Proteomes" id="UP000319257"/>
    </source>
</evidence>